<comment type="similarity">
    <text evidence="1">Belongs to the paxM FAD-dependent monooxygenase family.</text>
</comment>
<dbReference type="RefSeq" id="XP_037166255.1">
    <property type="nucleotide sequence ID" value="XM_037307131.1"/>
</dbReference>
<evidence type="ECO:0000256" key="1">
    <source>
        <dbReference type="ARBA" id="ARBA00007992"/>
    </source>
</evidence>
<dbReference type="PANTHER" id="PTHR13789">
    <property type="entry name" value="MONOOXYGENASE"/>
    <property type="match status" value="1"/>
</dbReference>
<name>A0A8H6FY84_9LECA</name>
<keyword evidence="2" id="KW-0560">Oxidoreductase</keyword>
<dbReference type="Gene3D" id="3.30.9.30">
    <property type="match status" value="1"/>
</dbReference>
<dbReference type="OrthoDB" id="1047367at2759"/>
<proteinExistence type="inferred from homology"/>
<gene>
    <name evidence="4" type="ORF">HO173_005213</name>
</gene>
<reference evidence="4 5" key="1">
    <citation type="journal article" date="2020" name="Genomics">
        <title>Complete, high-quality genomes from long-read metagenomic sequencing of two wolf lichen thalli reveals enigmatic genome architecture.</title>
        <authorList>
            <person name="McKenzie S.K."/>
            <person name="Walston R.F."/>
            <person name="Allen J.L."/>
        </authorList>
    </citation>
    <scope>NUCLEOTIDE SEQUENCE [LARGE SCALE GENOMIC DNA]</scope>
    <source>
        <strain evidence="4">WasteWater2</strain>
    </source>
</reference>
<evidence type="ECO:0000256" key="2">
    <source>
        <dbReference type="ARBA" id="ARBA00023002"/>
    </source>
</evidence>
<dbReference type="AlphaFoldDB" id="A0A8H6FY84"/>
<keyword evidence="5" id="KW-1185">Reference proteome</keyword>
<keyword evidence="3" id="KW-0503">Monooxygenase</keyword>
<dbReference type="Proteomes" id="UP000578531">
    <property type="component" value="Unassembled WGS sequence"/>
</dbReference>
<dbReference type="GeneID" id="59286877"/>
<dbReference type="EMBL" id="JACCJC010000017">
    <property type="protein sequence ID" value="KAF6236922.1"/>
    <property type="molecule type" value="Genomic_DNA"/>
</dbReference>
<dbReference type="PANTHER" id="PTHR13789:SF261">
    <property type="entry name" value="HYDROXYLASE, PUTATIVE (AFU_ORTHOLOGUE AFUA_7G00590)-RELATED"/>
    <property type="match status" value="1"/>
</dbReference>
<comment type="caution">
    <text evidence="4">The sequence shown here is derived from an EMBL/GenBank/DDBJ whole genome shotgun (WGS) entry which is preliminary data.</text>
</comment>
<organism evidence="4 5">
    <name type="scientific">Letharia columbiana</name>
    <dbReference type="NCBI Taxonomy" id="112416"/>
    <lineage>
        <taxon>Eukaryota</taxon>
        <taxon>Fungi</taxon>
        <taxon>Dikarya</taxon>
        <taxon>Ascomycota</taxon>
        <taxon>Pezizomycotina</taxon>
        <taxon>Lecanoromycetes</taxon>
        <taxon>OSLEUM clade</taxon>
        <taxon>Lecanoromycetidae</taxon>
        <taxon>Lecanorales</taxon>
        <taxon>Lecanorineae</taxon>
        <taxon>Parmeliaceae</taxon>
        <taxon>Letharia</taxon>
    </lineage>
</organism>
<evidence type="ECO:0000256" key="3">
    <source>
        <dbReference type="ARBA" id="ARBA00023033"/>
    </source>
</evidence>
<sequence length="242" mass="26921">MQVTLGSGIIGKSGLKVESMDVTKTAIMLADREAIFTDVINAADGLHSVVRSHILDGKKFFPQPSTGQSAIRFMLPEAVAQRDIILSTAVSDDVLMLSWKGNDKRVLVPVDYDNQFNVTCTYPSNVFNQQTFSNNSAAAISYGQKVSYDIILDICSDFDPIAKRLFSLADPDGFRVWQLKDMDDHSNWSLNHTTLPGALATLSCHSGFFRVLWRLNNDRNGFTLSTLLCYRLMCKEEILLAV</sequence>
<protein>
    <submittedName>
        <fullName evidence="4">Uncharacterized protein</fullName>
    </submittedName>
</protein>
<dbReference type="GO" id="GO:0004497">
    <property type="term" value="F:monooxygenase activity"/>
    <property type="evidence" value="ECO:0007669"/>
    <property type="project" value="UniProtKB-KW"/>
</dbReference>
<dbReference type="InterPro" id="IPR050493">
    <property type="entry name" value="FAD-dep_Monooxygenase_BioMet"/>
</dbReference>
<evidence type="ECO:0000313" key="5">
    <source>
        <dbReference type="Proteomes" id="UP000578531"/>
    </source>
</evidence>
<evidence type="ECO:0000313" key="4">
    <source>
        <dbReference type="EMBL" id="KAF6236922.1"/>
    </source>
</evidence>
<accession>A0A8H6FY84</accession>